<dbReference type="STRING" id="218851.A0A2G5C9H0"/>
<feature type="compositionally biased region" description="Polar residues" evidence="1">
    <location>
        <begin position="100"/>
        <end position="133"/>
    </location>
</feature>
<dbReference type="PANTHER" id="PTHR34468:SF2">
    <property type="entry name" value="MICROTUBULE-ASSOCIATED FUTSCH-LIKE PROTEIN"/>
    <property type="match status" value="1"/>
</dbReference>
<gene>
    <name evidence="2" type="ORF">AQUCO_07400040v1</name>
</gene>
<sequence length="367" mass="39791">METVTEQSVGDANNGKSSRLRYPLRSANKAKEEVLTSSTTKRVRPTSNVSKSVSVLDLSGKDKSAKPPRRLSIPAKSAVSPLPRPTGMITPISETRMKRSTNGQGKSGTPASDVSKSVTQGKSGTPASDVSRSMTQKKFNLLSSASYWLSQIKLSESAAKHSISLGFFKLALESGCEPLQRMRDELKSYAGRHSLVELGEPVMELLKSYNISENLEELQVSVTCSLVAEDGTRSSDEDIQSSSVTGSGKLKPKSLNSESFQASSVSELAKKCNKKIVPTNKSSRSSTNTNSATKPSSNDECDNIQKKPQRSSSRQEANKQKAKLKEGKKFGAEKDLKDSSLDEKTEQEDKENMDGEQLQDISLTEVA</sequence>
<dbReference type="PANTHER" id="PTHR34468">
    <property type="entry name" value="MICROTUBULE-ASSOCIATED FUTSCH-LIKE PROTEIN"/>
    <property type="match status" value="1"/>
</dbReference>
<feature type="compositionally biased region" description="Basic and acidic residues" evidence="1">
    <location>
        <begin position="316"/>
        <end position="344"/>
    </location>
</feature>
<dbReference type="Proteomes" id="UP000230069">
    <property type="component" value="Unassembled WGS sequence"/>
</dbReference>
<feature type="compositionally biased region" description="Low complexity" evidence="1">
    <location>
        <begin position="279"/>
        <end position="291"/>
    </location>
</feature>
<feature type="compositionally biased region" description="Polar residues" evidence="1">
    <location>
        <begin position="35"/>
        <end position="53"/>
    </location>
</feature>
<dbReference type="EMBL" id="KZ305091">
    <property type="protein sequence ID" value="PIA27925.1"/>
    <property type="molecule type" value="Genomic_DNA"/>
</dbReference>
<keyword evidence="3" id="KW-1185">Reference proteome</keyword>
<dbReference type="InParanoid" id="A0A2G5C9H0"/>
<accession>A0A2G5C9H0</accession>
<feature type="region of interest" description="Disordered" evidence="1">
    <location>
        <begin position="274"/>
        <end position="367"/>
    </location>
</feature>
<dbReference type="OrthoDB" id="1930709at2759"/>
<evidence type="ECO:0000256" key="1">
    <source>
        <dbReference type="SAM" id="MobiDB-lite"/>
    </source>
</evidence>
<organism evidence="2 3">
    <name type="scientific">Aquilegia coerulea</name>
    <name type="common">Rocky mountain columbine</name>
    <dbReference type="NCBI Taxonomy" id="218851"/>
    <lineage>
        <taxon>Eukaryota</taxon>
        <taxon>Viridiplantae</taxon>
        <taxon>Streptophyta</taxon>
        <taxon>Embryophyta</taxon>
        <taxon>Tracheophyta</taxon>
        <taxon>Spermatophyta</taxon>
        <taxon>Magnoliopsida</taxon>
        <taxon>Ranunculales</taxon>
        <taxon>Ranunculaceae</taxon>
        <taxon>Thalictroideae</taxon>
        <taxon>Aquilegia</taxon>
    </lineage>
</organism>
<dbReference type="FunCoup" id="A0A2G5C9H0">
    <property type="interactions" value="332"/>
</dbReference>
<protein>
    <submittedName>
        <fullName evidence="2">Uncharacterized protein</fullName>
    </submittedName>
</protein>
<evidence type="ECO:0000313" key="3">
    <source>
        <dbReference type="Proteomes" id="UP000230069"/>
    </source>
</evidence>
<reference evidence="2 3" key="1">
    <citation type="submission" date="2017-09" db="EMBL/GenBank/DDBJ databases">
        <title>WGS assembly of Aquilegia coerulea Goldsmith.</title>
        <authorList>
            <person name="Hodges S."/>
            <person name="Kramer E."/>
            <person name="Nordborg M."/>
            <person name="Tomkins J."/>
            <person name="Borevitz J."/>
            <person name="Derieg N."/>
            <person name="Yan J."/>
            <person name="Mihaltcheva S."/>
            <person name="Hayes R.D."/>
            <person name="Rokhsar D."/>
        </authorList>
    </citation>
    <scope>NUCLEOTIDE SEQUENCE [LARGE SCALE GENOMIC DNA]</scope>
    <source>
        <strain evidence="3">cv. Goldsmith</strain>
    </source>
</reference>
<dbReference type="AlphaFoldDB" id="A0A2G5C9H0"/>
<feature type="compositionally biased region" description="Polar residues" evidence="1">
    <location>
        <begin position="1"/>
        <end position="17"/>
    </location>
</feature>
<name>A0A2G5C9H0_AQUCA</name>
<evidence type="ECO:0000313" key="2">
    <source>
        <dbReference type="EMBL" id="PIA27925.1"/>
    </source>
</evidence>
<feature type="region of interest" description="Disordered" evidence="1">
    <location>
        <begin position="233"/>
        <end position="256"/>
    </location>
</feature>
<feature type="region of interest" description="Disordered" evidence="1">
    <location>
        <begin position="1"/>
        <end position="133"/>
    </location>
</feature>
<proteinExistence type="predicted"/>